<evidence type="ECO:0000313" key="3">
    <source>
        <dbReference type="Proteomes" id="UP001627154"/>
    </source>
</evidence>
<proteinExistence type="predicted"/>
<dbReference type="Proteomes" id="UP001627154">
    <property type="component" value="Unassembled WGS sequence"/>
</dbReference>
<accession>A0ABD2VW84</accession>
<feature type="chain" id="PRO_5044885248" evidence="1">
    <location>
        <begin position="20"/>
        <end position="223"/>
    </location>
</feature>
<name>A0ABD2VW84_9HYME</name>
<keyword evidence="1" id="KW-0732">Signal</keyword>
<evidence type="ECO:0000256" key="1">
    <source>
        <dbReference type="SAM" id="SignalP"/>
    </source>
</evidence>
<dbReference type="AlphaFoldDB" id="A0ABD2VW84"/>
<gene>
    <name evidence="2" type="ORF">TKK_019542</name>
</gene>
<dbReference type="EMBL" id="JBJJXI010000169">
    <property type="protein sequence ID" value="KAL3384721.1"/>
    <property type="molecule type" value="Genomic_DNA"/>
</dbReference>
<organism evidence="2 3">
    <name type="scientific">Trichogramma kaykai</name>
    <dbReference type="NCBI Taxonomy" id="54128"/>
    <lineage>
        <taxon>Eukaryota</taxon>
        <taxon>Metazoa</taxon>
        <taxon>Ecdysozoa</taxon>
        <taxon>Arthropoda</taxon>
        <taxon>Hexapoda</taxon>
        <taxon>Insecta</taxon>
        <taxon>Pterygota</taxon>
        <taxon>Neoptera</taxon>
        <taxon>Endopterygota</taxon>
        <taxon>Hymenoptera</taxon>
        <taxon>Apocrita</taxon>
        <taxon>Proctotrupomorpha</taxon>
        <taxon>Chalcidoidea</taxon>
        <taxon>Trichogrammatidae</taxon>
        <taxon>Trichogramma</taxon>
    </lineage>
</organism>
<comment type="caution">
    <text evidence="2">The sequence shown here is derived from an EMBL/GenBank/DDBJ whole genome shotgun (WGS) entry which is preliminary data.</text>
</comment>
<evidence type="ECO:0000313" key="2">
    <source>
        <dbReference type="EMBL" id="KAL3384721.1"/>
    </source>
</evidence>
<protein>
    <submittedName>
        <fullName evidence="2">Uncharacterized protein</fullName>
    </submittedName>
</protein>
<reference evidence="2 3" key="1">
    <citation type="journal article" date="2024" name="bioRxiv">
        <title>A reference genome for Trichogramma kaykai: A tiny desert-dwelling parasitoid wasp with competing sex-ratio distorters.</title>
        <authorList>
            <person name="Culotta J."/>
            <person name="Lindsey A.R."/>
        </authorList>
    </citation>
    <scope>NUCLEOTIDE SEQUENCE [LARGE SCALE GENOMIC DNA]</scope>
    <source>
        <strain evidence="2 3">KSX58</strain>
    </source>
</reference>
<sequence length="223" mass="24875">MFSVIKLICVAALVASAQAVSGNYDGVLDELKQRVELKNDAAVDAYIKHQVDLMANDGNLKFPGEYEMRMPYIFDSTLYINMHKVVASDVRRMRRSGPSSARFGADSITVRYPVVLPNIRIKFGLAKFKVLGVPTSVNTAYIDVRKMSVMVESTARITKNECNISFTFDPIRVSNVKIGGTVLATFAGIDEPVFKRTPALINEALTRKYKEYGDYLCQSLKKN</sequence>
<keyword evidence="3" id="KW-1185">Reference proteome</keyword>
<feature type="signal peptide" evidence="1">
    <location>
        <begin position="1"/>
        <end position="19"/>
    </location>
</feature>